<sequence>MKIITLYSDVDFFIIAVITLITSMVLFNLVIRKLNSQKKVSSHLTEDEVEIELNHYMLNFNVIPVDQKQISFTSKCVVTVMAIAIVFIPFYEFVVKLTPELVYYGRSYILF</sequence>
<evidence type="ECO:0000313" key="3">
    <source>
        <dbReference type="Proteomes" id="UP000199492"/>
    </source>
</evidence>
<keyword evidence="1" id="KW-0812">Transmembrane</keyword>
<dbReference type="EMBL" id="FNCZ01000001">
    <property type="protein sequence ID" value="SDG99867.1"/>
    <property type="molecule type" value="Genomic_DNA"/>
</dbReference>
<gene>
    <name evidence="2" type="ORF">SAMN04489796_1011131</name>
</gene>
<keyword evidence="1" id="KW-1133">Transmembrane helix</keyword>
<dbReference type="RefSeq" id="WP_092466574.1">
    <property type="nucleotide sequence ID" value="NZ_FNCZ01000001.1"/>
</dbReference>
<dbReference type="AlphaFoldDB" id="A0A1G7YU08"/>
<feature type="transmembrane region" description="Helical" evidence="1">
    <location>
        <begin position="12"/>
        <end position="31"/>
    </location>
</feature>
<feature type="transmembrane region" description="Helical" evidence="1">
    <location>
        <begin position="76"/>
        <end position="94"/>
    </location>
</feature>
<keyword evidence="1" id="KW-0472">Membrane</keyword>
<protein>
    <submittedName>
        <fullName evidence="2">Uncharacterized protein</fullName>
    </submittedName>
</protein>
<organism evidence="2 3">
    <name type="scientific">Winogradskyella thalassocola</name>
    <dbReference type="NCBI Taxonomy" id="262004"/>
    <lineage>
        <taxon>Bacteria</taxon>
        <taxon>Pseudomonadati</taxon>
        <taxon>Bacteroidota</taxon>
        <taxon>Flavobacteriia</taxon>
        <taxon>Flavobacteriales</taxon>
        <taxon>Flavobacteriaceae</taxon>
        <taxon>Winogradskyella</taxon>
    </lineage>
</organism>
<evidence type="ECO:0000313" key="2">
    <source>
        <dbReference type="EMBL" id="SDG99867.1"/>
    </source>
</evidence>
<name>A0A1G7YU08_9FLAO</name>
<evidence type="ECO:0000256" key="1">
    <source>
        <dbReference type="SAM" id="Phobius"/>
    </source>
</evidence>
<dbReference type="STRING" id="262004.SAMN04489796_1011131"/>
<accession>A0A1G7YU08</accession>
<reference evidence="3" key="1">
    <citation type="submission" date="2016-10" db="EMBL/GenBank/DDBJ databases">
        <authorList>
            <person name="Varghese N."/>
            <person name="Submissions S."/>
        </authorList>
    </citation>
    <scope>NUCLEOTIDE SEQUENCE [LARGE SCALE GENOMIC DNA]</scope>
    <source>
        <strain evidence="3">DSM 15363</strain>
    </source>
</reference>
<keyword evidence="3" id="KW-1185">Reference proteome</keyword>
<dbReference type="Proteomes" id="UP000199492">
    <property type="component" value="Unassembled WGS sequence"/>
</dbReference>
<proteinExistence type="predicted"/>